<keyword evidence="6 12" id="KW-0418">Kinase</keyword>
<dbReference type="PANTHER" id="PTHR41523">
    <property type="entry name" value="TWO-COMPONENT SYSTEM SENSOR PROTEIN"/>
    <property type="match status" value="1"/>
</dbReference>
<name>A0A5C6V1E3_9FLAO</name>
<keyword evidence="13" id="KW-1185">Reference proteome</keyword>
<dbReference type="Gene3D" id="1.25.40.10">
    <property type="entry name" value="Tetratricopeptide repeat domain"/>
    <property type="match status" value="1"/>
</dbReference>
<evidence type="ECO:0000256" key="6">
    <source>
        <dbReference type="ARBA" id="ARBA00022777"/>
    </source>
</evidence>
<evidence type="ECO:0000256" key="9">
    <source>
        <dbReference type="SAM" id="Phobius"/>
    </source>
</evidence>
<dbReference type="EC" id="2.7.13.3" evidence="2"/>
<accession>A0A5C6V1E3</accession>
<evidence type="ECO:0000313" key="12">
    <source>
        <dbReference type="EMBL" id="TXC78670.1"/>
    </source>
</evidence>
<feature type="coiled-coil region" evidence="8">
    <location>
        <begin position="258"/>
        <end position="294"/>
    </location>
</feature>
<dbReference type="OrthoDB" id="1223659at2"/>
<dbReference type="RefSeq" id="WP_147014697.1">
    <property type="nucleotide sequence ID" value="NZ_VORB01000006.1"/>
</dbReference>
<feature type="signal peptide" evidence="10">
    <location>
        <begin position="1"/>
        <end position="18"/>
    </location>
</feature>
<keyword evidence="9" id="KW-1133">Transmembrane helix</keyword>
<gene>
    <name evidence="12" type="ORF">FRX97_08100</name>
</gene>
<evidence type="ECO:0000256" key="2">
    <source>
        <dbReference type="ARBA" id="ARBA00012438"/>
    </source>
</evidence>
<sequence>MKFRLLGFLLFASTLVFGQTKEANFLSKAQNFKEQGIYDSALVYYNRACDYYLAIGDTLNHVYALTSFAEFQRFLVKLPEAKEKIDSAEDLSEKILVPPAFLGYLYGRKAAILSELRTSPQDLVSAYADMAYQQAAKAQDTILMATSLNEIGFVLENKDRENCFDKYKKALKLFKAKNDTDGFLLVCLNLARAYHHHAIRDSGRVYAEMGINLPTFYQDIRKNEHYYFYAEILRHQGFHKEAYAALHKHHELEYLKNLDGWNSNLAKMERQLKLKEKENELLKKQDSINKTENELNSERRVKSYAFVIIFILLALLGPIIYFNQLFRRKNKLLMKLSKENNFLVRESNHRIKNNLQLISSIINKKLKVAQQDELTQLREISTKIESIAGVHKQLYTNNELESIWLKPYLENLIAGLGGLLTKENVAIACEFCDVQINAKKATYLGLLINELIVNSLKHAFKDSRAKIIKIKLNRDDQNFYLTYKDSGTGLGNANIKMVKLLTSQLGGYFTRSESDYQELNFTLKL</sequence>
<dbReference type="InterPro" id="IPR011990">
    <property type="entry name" value="TPR-like_helical_dom_sf"/>
</dbReference>
<dbReference type="SUPFAM" id="SSF48452">
    <property type="entry name" value="TPR-like"/>
    <property type="match status" value="1"/>
</dbReference>
<evidence type="ECO:0000256" key="7">
    <source>
        <dbReference type="ARBA" id="ARBA00022840"/>
    </source>
</evidence>
<dbReference type="InterPro" id="IPR011495">
    <property type="entry name" value="Sig_transdc_His_kin_sub2_dim/P"/>
</dbReference>
<evidence type="ECO:0000256" key="8">
    <source>
        <dbReference type="SAM" id="Coils"/>
    </source>
</evidence>
<feature type="transmembrane region" description="Helical" evidence="9">
    <location>
        <begin position="304"/>
        <end position="326"/>
    </location>
</feature>
<dbReference type="GO" id="GO:0004673">
    <property type="term" value="F:protein histidine kinase activity"/>
    <property type="evidence" value="ECO:0007669"/>
    <property type="project" value="UniProtKB-EC"/>
</dbReference>
<feature type="chain" id="PRO_5023079494" description="histidine kinase" evidence="10">
    <location>
        <begin position="19"/>
        <end position="525"/>
    </location>
</feature>
<proteinExistence type="predicted"/>
<evidence type="ECO:0000256" key="5">
    <source>
        <dbReference type="ARBA" id="ARBA00022741"/>
    </source>
</evidence>
<evidence type="ECO:0000256" key="4">
    <source>
        <dbReference type="ARBA" id="ARBA00022679"/>
    </source>
</evidence>
<keyword evidence="3" id="KW-0597">Phosphoprotein</keyword>
<organism evidence="12 13">
    <name type="scientific">Luteibaculum oceani</name>
    <dbReference type="NCBI Taxonomy" id="1294296"/>
    <lineage>
        <taxon>Bacteria</taxon>
        <taxon>Pseudomonadati</taxon>
        <taxon>Bacteroidota</taxon>
        <taxon>Flavobacteriia</taxon>
        <taxon>Flavobacteriales</taxon>
        <taxon>Luteibaculaceae</taxon>
        <taxon>Luteibaculum</taxon>
    </lineage>
</organism>
<dbReference type="AlphaFoldDB" id="A0A5C6V1E3"/>
<dbReference type="SUPFAM" id="SSF55874">
    <property type="entry name" value="ATPase domain of HSP90 chaperone/DNA topoisomerase II/histidine kinase"/>
    <property type="match status" value="1"/>
</dbReference>
<reference evidence="12 13" key="1">
    <citation type="submission" date="2019-08" db="EMBL/GenBank/DDBJ databases">
        <title>Genome of Luteibaculum oceani JCM 18817.</title>
        <authorList>
            <person name="Bowman J.P."/>
        </authorList>
    </citation>
    <scope>NUCLEOTIDE SEQUENCE [LARGE SCALE GENOMIC DNA]</scope>
    <source>
        <strain evidence="12 13">JCM 18817</strain>
    </source>
</reference>
<comment type="catalytic activity">
    <reaction evidence="1">
        <text>ATP + protein L-histidine = ADP + protein N-phospho-L-histidine.</text>
        <dbReference type="EC" id="2.7.13.3"/>
    </reaction>
</comment>
<evidence type="ECO:0000256" key="3">
    <source>
        <dbReference type="ARBA" id="ARBA00022553"/>
    </source>
</evidence>
<dbReference type="Gene3D" id="3.30.565.10">
    <property type="entry name" value="Histidine kinase-like ATPase, C-terminal domain"/>
    <property type="match status" value="1"/>
</dbReference>
<dbReference type="Proteomes" id="UP000321168">
    <property type="component" value="Unassembled WGS sequence"/>
</dbReference>
<keyword evidence="8" id="KW-0175">Coiled coil</keyword>
<evidence type="ECO:0000256" key="1">
    <source>
        <dbReference type="ARBA" id="ARBA00000085"/>
    </source>
</evidence>
<dbReference type="EMBL" id="VORB01000006">
    <property type="protein sequence ID" value="TXC78670.1"/>
    <property type="molecule type" value="Genomic_DNA"/>
</dbReference>
<keyword evidence="7" id="KW-0067">ATP-binding</keyword>
<evidence type="ECO:0000259" key="11">
    <source>
        <dbReference type="Pfam" id="PF07568"/>
    </source>
</evidence>
<keyword evidence="9" id="KW-0812">Transmembrane</keyword>
<protein>
    <recommendedName>
        <fullName evidence="2">histidine kinase</fullName>
        <ecNumber evidence="2">2.7.13.3</ecNumber>
    </recommendedName>
</protein>
<evidence type="ECO:0000256" key="10">
    <source>
        <dbReference type="SAM" id="SignalP"/>
    </source>
</evidence>
<keyword evidence="4" id="KW-0808">Transferase</keyword>
<dbReference type="GO" id="GO:0005524">
    <property type="term" value="F:ATP binding"/>
    <property type="evidence" value="ECO:0007669"/>
    <property type="project" value="UniProtKB-KW"/>
</dbReference>
<comment type="caution">
    <text evidence="12">The sequence shown here is derived from an EMBL/GenBank/DDBJ whole genome shotgun (WGS) entry which is preliminary data.</text>
</comment>
<dbReference type="InterPro" id="IPR036890">
    <property type="entry name" value="HATPase_C_sf"/>
</dbReference>
<keyword evidence="9" id="KW-0472">Membrane</keyword>
<feature type="domain" description="Signal transduction histidine kinase subgroup 2 dimerisation and phosphoacceptor" evidence="11">
    <location>
        <begin position="346"/>
        <end position="416"/>
    </location>
</feature>
<dbReference type="Pfam" id="PF07568">
    <property type="entry name" value="HisKA_2"/>
    <property type="match status" value="1"/>
</dbReference>
<evidence type="ECO:0000313" key="13">
    <source>
        <dbReference type="Proteomes" id="UP000321168"/>
    </source>
</evidence>
<keyword evidence="10" id="KW-0732">Signal</keyword>
<keyword evidence="5" id="KW-0547">Nucleotide-binding</keyword>
<dbReference type="PANTHER" id="PTHR41523:SF8">
    <property type="entry name" value="ETHYLENE RESPONSE SENSOR PROTEIN"/>
    <property type="match status" value="1"/>
</dbReference>